<feature type="signal peptide" evidence="1">
    <location>
        <begin position="1"/>
        <end position="19"/>
    </location>
</feature>
<protein>
    <submittedName>
        <fullName evidence="2">Uncharacterized protein</fullName>
    </submittedName>
</protein>
<dbReference type="EMBL" id="CM035417">
    <property type="protein sequence ID" value="KAH7423572.1"/>
    <property type="molecule type" value="Genomic_DNA"/>
</dbReference>
<evidence type="ECO:0000313" key="3">
    <source>
        <dbReference type="Proteomes" id="UP000825935"/>
    </source>
</evidence>
<proteinExistence type="predicted"/>
<keyword evidence="3" id="KW-1185">Reference proteome</keyword>
<accession>A0A8T2TLL4</accession>
<dbReference type="AlphaFoldDB" id="A0A8T2TLL4"/>
<gene>
    <name evidence="2" type="ORF">KP509_12G061800</name>
</gene>
<name>A0A8T2TLL4_CERRI</name>
<dbReference type="OrthoDB" id="1300569at2759"/>
<feature type="chain" id="PRO_5035830475" evidence="1">
    <location>
        <begin position="20"/>
        <end position="213"/>
    </location>
</feature>
<keyword evidence="1" id="KW-0732">Signal</keyword>
<comment type="caution">
    <text evidence="2">The sequence shown here is derived from an EMBL/GenBank/DDBJ whole genome shotgun (WGS) entry which is preliminary data.</text>
</comment>
<sequence>MHIATKIIIFITMKPSVLALFRKFSKKDLVKPAATKFAYAFIMLSNLLDECVYNGLRSLMVCREYMRKIVTKSQKEEELSAIVLSPFFWRNVKEIVILCTLILKFFRLTDREGATMGLIYELTDRMIEKISSLYCIDSTRLEEVKNSGIERWDTLHSPLYVASYVLHGIWREKSPQMDTEVYYGWMDVLERHTHSDVEKQGQLCDELDVFQSI</sequence>
<evidence type="ECO:0000313" key="2">
    <source>
        <dbReference type="EMBL" id="KAH7423572.1"/>
    </source>
</evidence>
<organism evidence="2 3">
    <name type="scientific">Ceratopteris richardii</name>
    <name type="common">Triangle waterfern</name>
    <dbReference type="NCBI Taxonomy" id="49495"/>
    <lineage>
        <taxon>Eukaryota</taxon>
        <taxon>Viridiplantae</taxon>
        <taxon>Streptophyta</taxon>
        <taxon>Embryophyta</taxon>
        <taxon>Tracheophyta</taxon>
        <taxon>Polypodiopsida</taxon>
        <taxon>Polypodiidae</taxon>
        <taxon>Polypodiales</taxon>
        <taxon>Pteridineae</taxon>
        <taxon>Pteridaceae</taxon>
        <taxon>Parkerioideae</taxon>
        <taxon>Ceratopteris</taxon>
    </lineage>
</organism>
<dbReference type="Proteomes" id="UP000825935">
    <property type="component" value="Chromosome 12"/>
</dbReference>
<reference evidence="2" key="1">
    <citation type="submission" date="2021-08" db="EMBL/GenBank/DDBJ databases">
        <title>WGS assembly of Ceratopteris richardii.</title>
        <authorList>
            <person name="Marchant D.B."/>
            <person name="Chen G."/>
            <person name="Jenkins J."/>
            <person name="Shu S."/>
            <person name="Leebens-Mack J."/>
            <person name="Grimwood J."/>
            <person name="Schmutz J."/>
            <person name="Soltis P."/>
            <person name="Soltis D."/>
            <person name="Chen Z.-H."/>
        </authorList>
    </citation>
    <scope>NUCLEOTIDE SEQUENCE</scope>
    <source>
        <strain evidence="2">Whitten #5841</strain>
        <tissue evidence="2">Leaf</tissue>
    </source>
</reference>
<evidence type="ECO:0000256" key="1">
    <source>
        <dbReference type="SAM" id="SignalP"/>
    </source>
</evidence>